<sequence length="449" mass="48219">MPDPNAAAAARAAAEAVLAALRSADWGRALVVDSPPGAGKSTLVVSASRALVRDLGAGTVPVVVQTNNQADDLVHRLGAAGLSVGRLVSSSHEVPPAVLASGQVVTSGRWRDLAHCEVIVSTAKKWAWCNDRRAAPAPHFPLGIIDEAYQMRSDALYAVANLFDRALAVGDPGQLDPFTTVDDSRWAGQALGPLATAAGVLLQSHPHEPLRLPVSWRLPHSAAPVVSNAFYDRPFNAGTLPNERTLNLDRVDVGRPSDRVLDMAAASGWGYWELPSRYTGRIDAEIVDALVDLAIRLFQRNPQTACEEAPSGRRLTGDRVAVATAHRDQAEAVRVAMRDAATRDQPELAQVVVDTANRLQGREYDVMLAWHPLAGRRDATEFHLESGRLCVMISRHRHACVVVGRAGTAELLDAHPLAAPVYLDLPAKLPDGWEANQTVLAHLLLHRPA</sequence>
<dbReference type="Gene3D" id="3.40.50.300">
    <property type="entry name" value="P-loop containing nucleotide triphosphate hydrolases"/>
    <property type="match status" value="2"/>
</dbReference>
<organism evidence="6 7">
    <name type="scientific">Pseudonocardia humida</name>
    <dbReference type="NCBI Taxonomy" id="2800819"/>
    <lineage>
        <taxon>Bacteria</taxon>
        <taxon>Bacillati</taxon>
        <taxon>Actinomycetota</taxon>
        <taxon>Actinomycetes</taxon>
        <taxon>Pseudonocardiales</taxon>
        <taxon>Pseudonocardiaceae</taxon>
        <taxon>Pseudonocardia</taxon>
    </lineage>
</organism>
<dbReference type="Pfam" id="PF13604">
    <property type="entry name" value="AAA_30"/>
    <property type="match status" value="1"/>
</dbReference>
<keyword evidence="2" id="KW-0378">Hydrolase</keyword>
<keyword evidence="7" id="KW-1185">Reference proteome</keyword>
<evidence type="ECO:0000259" key="5">
    <source>
        <dbReference type="Pfam" id="PF13087"/>
    </source>
</evidence>
<dbReference type="InterPro" id="IPR027417">
    <property type="entry name" value="P-loop_NTPase"/>
</dbReference>
<dbReference type="InterPro" id="IPR041679">
    <property type="entry name" value="DNA2/NAM7-like_C"/>
</dbReference>
<feature type="domain" description="DNA2/NAM7 helicase-like C-terminal" evidence="5">
    <location>
        <begin position="202"/>
        <end position="405"/>
    </location>
</feature>
<dbReference type="InterPro" id="IPR050534">
    <property type="entry name" value="Coronavir_polyprotein_1ab"/>
</dbReference>
<name>A0ABT1A799_9PSEU</name>
<evidence type="ECO:0000313" key="7">
    <source>
        <dbReference type="Proteomes" id="UP001165283"/>
    </source>
</evidence>
<dbReference type="RefSeq" id="WP_252443363.1">
    <property type="nucleotide sequence ID" value="NZ_JAGSOV010000060.1"/>
</dbReference>
<proteinExistence type="predicted"/>
<gene>
    <name evidence="6" type="ORF">KDL28_27940</name>
</gene>
<dbReference type="PANTHER" id="PTHR43788">
    <property type="entry name" value="DNA2/NAM7 HELICASE FAMILY MEMBER"/>
    <property type="match status" value="1"/>
</dbReference>
<accession>A0ABT1A799</accession>
<reference evidence="6" key="1">
    <citation type="submission" date="2021-04" db="EMBL/GenBank/DDBJ databases">
        <title>Pseudonocardia sp. nov., isolated from sandy soil of mangrove forest.</title>
        <authorList>
            <person name="Zan Z."/>
            <person name="Huang R."/>
            <person name="Liu W."/>
        </authorList>
    </citation>
    <scope>NUCLEOTIDE SEQUENCE</scope>
    <source>
        <strain evidence="6">S2-4</strain>
    </source>
</reference>
<dbReference type="EMBL" id="JAGSOV010000060">
    <property type="protein sequence ID" value="MCO1658907.1"/>
    <property type="molecule type" value="Genomic_DNA"/>
</dbReference>
<evidence type="ECO:0000256" key="2">
    <source>
        <dbReference type="ARBA" id="ARBA00022801"/>
    </source>
</evidence>
<comment type="caution">
    <text evidence="6">The sequence shown here is derived from an EMBL/GenBank/DDBJ whole genome shotgun (WGS) entry which is preliminary data.</text>
</comment>
<keyword evidence="1" id="KW-0547">Nucleotide-binding</keyword>
<dbReference type="SUPFAM" id="SSF52540">
    <property type="entry name" value="P-loop containing nucleoside triphosphate hydrolases"/>
    <property type="match status" value="1"/>
</dbReference>
<dbReference type="Pfam" id="PF13087">
    <property type="entry name" value="AAA_12"/>
    <property type="match status" value="1"/>
</dbReference>
<keyword evidence="3" id="KW-0347">Helicase</keyword>
<dbReference type="PANTHER" id="PTHR43788:SF8">
    <property type="entry name" value="DNA-BINDING PROTEIN SMUBP-2"/>
    <property type="match status" value="1"/>
</dbReference>
<dbReference type="Proteomes" id="UP001165283">
    <property type="component" value="Unassembled WGS sequence"/>
</dbReference>
<evidence type="ECO:0000256" key="3">
    <source>
        <dbReference type="ARBA" id="ARBA00022806"/>
    </source>
</evidence>
<keyword evidence="4 6" id="KW-0067">ATP-binding</keyword>
<evidence type="ECO:0000256" key="4">
    <source>
        <dbReference type="ARBA" id="ARBA00022840"/>
    </source>
</evidence>
<protein>
    <submittedName>
        <fullName evidence="6">ATP-binding protein</fullName>
    </submittedName>
</protein>
<evidence type="ECO:0000256" key="1">
    <source>
        <dbReference type="ARBA" id="ARBA00022741"/>
    </source>
</evidence>
<dbReference type="GO" id="GO:0005524">
    <property type="term" value="F:ATP binding"/>
    <property type="evidence" value="ECO:0007669"/>
    <property type="project" value="UniProtKB-KW"/>
</dbReference>
<evidence type="ECO:0000313" key="6">
    <source>
        <dbReference type="EMBL" id="MCO1658907.1"/>
    </source>
</evidence>